<comment type="similarity">
    <text evidence="1">Belongs to the peptidase U32 family. UbiV subfamily.</text>
</comment>
<evidence type="ECO:0000313" key="3">
    <source>
        <dbReference type="Proteomes" id="UP000095342"/>
    </source>
</evidence>
<dbReference type="EMBL" id="CP017448">
    <property type="protein sequence ID" value="AOV17411.1"/>
    <property type="molecule type" value="Genomic_DNA"/>
</dbReference>
<name>A0A1D8K905_9GAMM</name>
<dbReference type="InterPro" id="IPR001539">
    <property type="entry name" value="Peptidase_U32"/>
</dbReference>
<dbReference type="PANTHER" id="PTHR30217:SF11">
    <property type="entry name" value="UBIQUINONE BIOSYNTHESIS PROTEIN UBIV"/>
    <property type="match status" value="1"/>
</dbReference>
<feature type="binding site" evidence="1">
    <location>
        <position position="191"/>
    </location>
    <ligand>
        <name>[4Fe-4S] cluster</name>
        <dbReference type="ChEBI" id="CHEBI:49883"/>
    </ligand>
</feature>
<reference evidence="2 3" key="1">
    <citation type="submission" date="2016-09" db="EMBL/GenBank/DDBJ databases">
        <title>Acidihalobacter prosperus V6 (DSM14174).</title>
        <authorList>
            <person name="Khaleque H.N."/>
            <person name="Ramsay J.P."/>
            <person name="Murphy R.J.T."/>
            <person name="Kaksonen A.H."/>
            <person name="Boxall N.J."/>
            <person name="Watkin E.L.J."/>
        </authorList>
    </citation>
    <scope>NUCLEOTIDE SEQUENCE [LARGE SCALE GENOMIC DNA]</scope>
    <source>
        <strain evidence="2 3">V6</strain>
    </source>
</reference>
<gene>
    <name evidence="1" type="primary">ubiV</name>
    <name evidence="2" type="ORF">BJI67_10385</name>
</gene>
<keyword evidence="1" id="KW-0408">Iron</keyword>
<dbReference type="GO" id="GO:0051539">
    <property type="term" value="F:4 iron, 4 sulfur cluster binding"/>
    <property type="evidence" value="ECO:0007669"/>
    <property type="project" value="UniProtKB-UniRule"/>
</dbReference>
<evidence type="ECO:0000313" key="2">
    <source>
        <dbReference type="EMBL" id="AOV17411.1"/>
    </source>
</evidence>
<keyword evidence="1" id="KW-0004">4Fe-4S</keyword>
<dbReference type="InterPro" id="IPR051454">
    <property type="entry name" value="RNA/ubiquinone_mod_enzymes"/>
</dbReference>
<dbReference type="PANTHER" id="PTHR30217">
    <property type="entry name" value="PEPTIDASE U32 FAMILY"/>
    <property type="match status" value="1"/>
</dbReference>
<feature type="binding site" evidence="1">
    <location>
        <position position="187"/>
    </location>
    <ligand>
        <name>[4Fe-4S] cluster</name>
        <dbReference type="ChEBI" id="CHEBI:49883"/>
    </ligand>
</feature>
<dbReference type="Proteomes" id="UP000095342">
    <property type="component" value="Chromosome"/>
</dbReference>
<dbReference type="GO" id="GO:0046872">
    <property type="term" value="F:metal ion binding"/>
    <property type="evidence" value="ECO:0007669"/>
    <property type="project" value="UniProtKB-KW"/>
</dbReference>
<keyword evidence="1" id="KW-0479">Metal-binding</keyword>
<dbReference type="Pfam" id="PF01136">
    <property type="entry name" value="Peptidase_U32"/>
    <property type="match status" value="1"/>
</dbReference>
<organism evidence="2 3">
    <name type="scientific">Acidihalobacter aeolianus</name>
    <dbReference type="NCBI Taxonomy" id="2792603"/>
    <lineage>
        <taxon>Bacteria</taxon>
        <taxon>Pseudomonadati</taxon>
        <taxon>Pseudomonadota</taxon>
        <taxon>Gammaproteobacteria</taxon>
        <taxon>Chromatiales</taxon>
        <taxon>Ectothiorhodospiraceae</taxon>
        <taxon>Acidihalobacter</taxon>
    </lineage>
</organism>
<dbReference type="NCBIfam" id="NF011991">
    <property type="entry name" value="PRK15447.1"/>
    <property type="match status" value="1"/>
</dbReference>
<keyword evidence="1" id="KW-0411">Iron-sulfur</keyword>
<dbReference type="KEGG" id="aaeo:BJI67_10385"/>
<keyword evidence="3" id="KW-1185">Reference proteome</keyword>
<dbReference type="AlphaFoldDB" id="A0A1D8K905"/>
<dbReference type="HAMAP" id="MF_02233">
    <property type="entry name" value="UbiV"/>
    <property type="match status" value="1"/>
</dbReference>
<proteinExistence type="inferred from homology"/>
<keyword evidence="1" id="KW-0831">Ubiquinone biosynthesis</keyword>
<dbReference type="InterPro" id="IPR043693">
    <property type="entry name" value="UbiV"/>
</dbReference>
<dbReference type="RefSeq" id="WP_070072963.1">
    <property type="nucleotide sequence ID" value="NZ_CP017448.1"/>
</dbReference>
<dbReference type="UniPathway" id="UPA00232"/>
<dbReference type="GO" id="GO:0006744">
    <property type="term" value="P:ubiquinone biosynthetic process"/>
    <property type="evidence" value="ECO:0007669"/>
    <property type="project" value="UniProtKB-UniRule"/>
</dbReference>
<feature type="binding site" evidence="1">
    <location>
        <position position="174"/>
    </location>
    <ligand>
        <name>[4Fe-4S] cluster</name>
        <dbReference type="ChEBI" id="CHEBI:49883"/>
    </ligand>
</feature>
<comment type="cofactor">
    <cofactor evidence="1">
        <name>[4Fe-4S] cluster</name>
        <dbReference type="ChEBI" id="CHEBI:49883"/>
    </cofactor>
</comment>
<comment type="subunit">
    <text evidence="1">Forms a heterodimer with UbiU.</text>
</comment>
<sequence length="299" mass="32785">MKLALGPLGYYWPKERMQAFYREVESWPLDIVYLGEVVCAKRRSFGLRDWLEAADRLAAAGKEVVLSTLALVEAASELAMLERICRNGRYRIEANDMAAVQALSGETPFVVGPHVNCYNPMALDLLVELGAFRWVSPVEMSAESLQAMRDEHPEGVEIEVLAYGRLPLAFSARCFTARDAGLAKDRCGFRCGDFPEGLPLSTQEGSALFTVNGVQLQSALPCNLLADFPSLQARGVDVLRVMPQQQGTADIVSAFRGVIDGQSKVPEACDALRPLSPEGYCNGYWHGEPGMLWAPTPRA</sequence>
<protein>
    <recommendedName>
        <fullName evidence="1">Ubiquinone biosynthesis protein UbiV</fullName>
    </recommendedName>
</protein>
<comment type="pathway">
    <text evidence="1">Cofactor biosynthesis; ubiquinone biosynthesis.</text>
</comment>
<accession>A0A1D8K905</accession>
<feature type="binding site" evidence="1">
    <location>
        <position position="39"/>
    </location>
    <ligand>
        <name>[4Fe-4S] cluster</name>
        <dbReference type="ChEBI" id="CHEBI:49883"/>
    </ligand>
</feature>
<comment type="function">
    <text evidence="1">Required for O(2)-independent ubiquinone (coenzyme Q) biosynthesis. Together with UbiU, is essential for the C6-hydroxylation reaction in the oxygen-independent ubiquinone biosynthesis pathway.</text>
</comment>
<evidence type="ECO:0000256" key="1">
    <source>
        <dbReference type="HAMAP-Rule" id="MF_02233"/>
    </source>
</evidence>